<name>K3XNH3_SETIT</name>
<dbReference type="Proteomes" id="UP000004995">
    <property type="component" value="Unassembled WGS sequence"/>
</dbReference>
<evidence type="ECO:0000313" key="1">
    <source>
        <dbReference type="EnsemblPlants" id="KQL03405"/>
    </source>
</evidence>
<dbReference type="EnsemblPlants" id="KQL03405">
    <property type="protein sequence ID" value="KQL03405"/>
    <property type="gene ID" value="SETIT_003446mg"/>
</dbReference>
<protein>
    <submittedName>
        <fullName evidence="1">Uncharacterized protein</fullName>
    </submittedName>
</protein>
<keyword evidence="2" id="KW-1185">Reference proteome</keyword>
<dbReference type="InParanoid" id="K3XNH3"/>
<dbReference type="HOGENOM" id="CLU_2254847_0_0_1"/>
<reference evidence="1" key="2">
    <citation type="submission" date="2018-08" db="UniProtKB">
        <authorList>
            <consortium name="EnsemblPlants"/>
        </authorList>
    </citation>
    <scope>IDENTIFICATION</scope>
    <source>
        <strain evidence="1">Yugu1</strain>
    </source>
</reference>
<dbReference type="EMBL" id="AGNK02002761">
    <property type="status" value="NOT_ANNOTATED_CDS"/>
    <property type="molecule type" value="Genomic_DNA"/>
</dbReference>
<sequence length="104" mass="11993">MSITDSESYVSTQNEERQISSTSITRQLKMCLAHTQLFRNNIRAKFSPTNLGTTDCQQTTVHIRKDKIPVTSCLLYGHLPQQRRMRYVLITTAASEAKLQHMHR</sequence>
<dbReference type="Gramene" id="KQL03405">
    <property type="protein sequence ID" value="KQL03405"/>
    <property type="gene ID" value="SETIT_003446mg"/>
</dbReference>
<evidence type="ECO:0000313" key="2">
    <source>
        <dbReference type="Proteomes" id="UP000004995"/>
    </source>
</evidence>
<organism evidence="1 2">
    <name type="scientific">Setaria italica</name>
    <name type="common">Foxtail millet</name>
    <name type="synonym">Panicum italicum</name>
    <dbReference type="NCBI Taxonomy" id="4555"/>
    <lineage>
        <taxon>Eukaryota</taxon>
        <taxon>Viridiplantae</taxon>
        <taxon>Streptophyta</taxon>
        <taxon>Embryophyta</taxon>
        <taxon>Tracheophyta</taxon>
        <taxon>Spermatophyta</taxon>
        <taxon>Magnoliopsida</taxon>
        <taxon>Liliopsida</taxon>
        <taxon>Poales</taxon>
        <taxon>Poaceae</taxon>
        <taxon>PACMAD clade</taxon>
        <taxon>Panicoideae</taxon>
        <taxon>Panicodae</taxon>
        <taxon>Paniceae</taxon>
        <taxon>Cenchrinae</taxon>
        <taxon>Setaria</taxon>
    </lineage>
</organism>
<dbReference type="AlphaFoldDB" id="K3XNH3"/>
<proteinExistence type="predicted"/>
<accession>K3XNH3</accession>
<reference evidence="2" key="1">
    <citation type="journal article" date="2012" name="Nat. Biotechnol.">
        <title>Reference genome sequence of the model plant Setaria.</title>
        <authorList>
            <person name="Bennetzen J.L."/>
            <person name="Schmutz J."/>
            <person name="Wang H."/>
            <person name="Percifield R."/>
            <person name="Hawkins J."/>
            <person name="Pontaroli A.C."/>
            <person name="Estep M."/>
            <person name="Feng L."/>
            <person name="Vaughn J.N."/>
            <person name="Grimwood J."/>
            <person name="Jenkins J."/>
            <person name="Barry K."/>
            <person name="Lindquist E."/>
            <person name="Hellsten U."/>
            <person name="Deshpande S."/>
            <person name="Wang X."/>
            <person name="Wu X."/>
            <person name="Mitros T."/>
            <person name="Triplett J."/>
            <person name="Yang X."/>
            <person name="Ye C.Y."/>
            <person name="Mauro-Herrera M."/>
            <person name="Wang L."/>
            <person name="Li P."/>
            <person name="Sharma M."/>
            <person name="Sharma R."/>
            <person name="Ronald P.C."/>
            <person name="Panaud O."/>
            <person name="Kellogg E.A."/>
            <person name="Brutnell T.P."/>
            <person name="Doust A.N."/>
            <person name="Tuskan G.A."/>
            <person name="Rokhsar D."/>
            <person name="Devos K.M."/>
        </authorList>
    </citation>
    <scope>NUCLEOTIDE SEQUENCE [LARGE SCALE GENOMIC DNA]</scope>
    <source>
        <strain evidence="2">cv. Yugu1</strain>
    </source>
</reference>